<evidence type="ECO:0000256" key="1">
    <source>
        <dbReference type="ARBA" id="ARBA00022527"/>
    </source>
</evidence>
<dbReference type="SUPFAM" id="SSF50985">
    <property type="entry name" value="RCC1/BLIP-II"/>
    <property type="match status" value="1"/>
</dbReference>
<feature type="compositionally biased region" description="Low complexity" evidence="7">
    <location>
        <begin position="535"/>
        <end position="549"/>
    </location>
</feature>
<dbReference type="GO" id="GO:0005524">
    <property type="term" value="F:ATP binding"/>
    <property type="evidence" value="ECO:0007669"/>
    <property type="project" value="UniProtKB-UniRule"/>
</dbReference>
<feature type="region of interest" description="Disordered" evidence="7">
    <location>
        <begin position="519"/>
        <end position="549"/>
    </location>
</feature>
<dbReference type="Pfam" id="PF07714">
    <property type="entry name" value="PK_Tyr_Ser-Thr"/>
    <property type="match status" value="1"/>
</dbReference>
<dbReference type="InterPro" id="IPR009091">
    <property type="entry name" value="RCC1/BLIP-II"/>
</dbReference>
<keyword evidence="12" id="KW-1185">Reference proteome</keyword>
<feature type="domain" description="Protein kinase" evidence="10">
    <location>
        <begin position="489"/>
        <end position="808"/>
    </location>
</feature>
<evidence type="ECO:0000256" key="5">
    <source>
        <dbReference type="ARBA" id="ARBA00022840"/>
    </source>
</evidence>
<keyword evidence="8" id="KW-1133">Transmembrane helix</keyword>
<dbReference type="PROSITE" id="PS00107">
    <property type="entry name" value="PROTEIN_KINASE_ATP"/>
    <property type="match status" value="1"/>
</dbReference>
<dbReference type="PROSITE" id="PS50011">
    <property type="entry name" value="PROTEIN_KINASE_DOM"/>
    <property type="match status" value="1"/>
</dbReference>
<keyword evidence="1" id="KW-0723">Serine/threonine-protein kinase</keyword>
<evidence type="ECO:0000313" key="12">
    <source>
        <dbReference type="Proteomes" id="UP000636709"/>
    </source>
</evidence>
<dbReference type="Gene3D" id="1.10.510.10">
    <property type="entry name" value="Transferase(Phosphotransferase) domain 1"/>
    <property type="match status" value="1"/>
</dbReference>
<dbReference type="Gene3D" id="2.130.10.30">
    <property type="entry name" value="Regulator of chromosome condensation 1/beta-lactamase-inhibitor protein II"/>
    <property type="match status" value="1"/>
</dbReference>
<keyword evidence="5 6" id="KW-0067">ATP-binding</keyword>
<dbReference type="SMART" id="SM00220">
    <property type="entry name" value="S_TKc"/>
    <property type="match status" value="1"/>
</dbReference>
<dbReference type="CDD" id="cd14066">
    <property type="entry name" value="STKc_IRAK"/>
    <property type="match status" value="1"/>
</dbReference>
<evidence type="ECO:0000256" key="8">
    <source>
        <dbReference type="SAM" id="Phobius"/>
    </source>
</evidence>
<organism evidence="11 12">
    <name type="scientific">Digitaria exilis</name>
    <dbReference type="NCBI Taxonomy" id="1010633"/>
    <lineage>
        <taxon>Eukaryota</taxon>
        <taxon>Viridiplantae</taxon>
        <taxon>Streptophyta</taxon>
        <taxon>Embryophyta</taxon>
        <taxon>Tracheophyta</taxon>
        <taxon>Spermatophyta</taxon>
        <taxon>Magnoliopsida</taxon>
        <taxon>Liliopsida</taxon>
        <taxon>Poales</taxon>
        <taxon>Poaceae</taxon>
        <taxon>PACMAD clade</taxon>
        <taxon>Panicoideae</taxon>
        <taxon>Panicodae</taxon>
        <taxon>Paniceae</taxon>
        <taxon>Anthephorinae</taxon>
        <taxon>Digitaria</taxon>
    </lineage>
</organism>
<keyword evidence="9" id="KW-0732">Signal</keyword>
<evidence type="ECO:0000256" key="9">
    <source>
        <dbReference type="SAM" id="SignalP"/>
    </source>
</evidence>
<comment type="caution">
    <text evidence="11">The sequence shown here is derived from an EMBL/GenBank/DDBJ whole genome shotgun (WGS) entry which is preliminary data.</text>
</comment>
<protein>
    <recommendedName>
        <fullName evidence="10">Protein kinase domain-containing protein</fullName>
    </recommendedName>
</protein>
<evidence type="ECO:0000259" key="10">
    <source>
        <dbReference type="PROSITE" id="PS50011"/>
    </source>
</evidence>
<evidence type="ECO:0000256" key="2">
    <source>
        <dbReference type="ARBA" id="ARBA00022679"/>
    </source>
</evidence>
<feature type="compositionally biased region" description="Basic and acidic residues" evidence="7">
    <location>
        <begin position="519"/>
        <end position="530"/>
    </location>
</feature>
<dbReference type="InterPro" id="IPR001245">
    <property type="entry name" value="Ser-Thr/Tyr_kinase_cat_dom"/>
</dbReference>
<dbReference type="PROSITE" id="PS00108">
    <property type="entry name" value="PROTEIN_KINASE_ST"/>
    <property type="match status" value="1"/>
</dbReference>
<feature type="transmembrane region" description="Helical" evidence="8">
    <location>
        <begin position="409"/>
        <end position="435"/>
    </location>
</feature>
<reference evidence="11" key="1">
    <citation type="submission" date="2020-07" db="EMBL/GenBank/DDBJ databases">
        <title>Genome sequence and genetic diversity analysis of an under-domesticated orphan crop, white fonio (Digitaria exilis).</title>
        <authorList>
            <person name="Bennetzen J.L."/>
            <person name="Chen S."/>
            <person name="Ma X."/>
            <person name="Wang X."/>
            <person name="Yssel A.E.J."/>
            <person name="Chaluvadi S.R."/>
            <person name="Johnson M."/>
            <person name="Gangashetty P."/>
            <person name="Hamidou F."/>
            <person name="Sanogo M.D."/>
            <person name="Zwaenepoel A."/>
            <person name="Wallace J."/>
            <person name="Van De Peer Y."/>
            <person name="Van Deynze A."/>
        </authorList>
    </citation>
    <scope>NUCLEOTIDE SEQUENCE</scope>
    <source>
        <tissue evidence="11">Leaves</tissue>
    </source>
</reference>
<feature type="signal peptide" evidence="9">
    <location>
        <begin position="1"/>
        <end position="23"/>
    </location>
</feature>
<keyword evidence="3 6" id="KW-0547">Nucleotide-binding</keyword>
<dbReference type="Gene3D" id="3.30.200.20">
    <property type="entry name" value="Phosphorylase Kinase, domain 1"/>
    <property type="match status" value="1"/>
</dbReference>
<evidence type="ECO:0000256" key="4">
    <source>
        <dbReference type="ARBA" id="ARBA00022777"/>
    </source>
</evidence>
<proteinExistence type="predicted"/>
<dbReference type="PANTHER" id="PTHR46146">
    <property type="entry name" value="SERINE/THREONINE-PROTEIN KINASE-LIKE PROTEIN CCR4"/>
    <property type="match status" value="1"/>
</dbReference>
<gene>
    <name evidence="11" type="ORF">HU200_005806</name>
</gene>
<accession>A0A835FTB7</accession>
<evidence type="ECO:0000256" key="6">
    <source>
        <dbReference type="PROSITE-ProRule" id="PRU10141"/>
    </source>
</evidence>
<dbReference type="OrthoDB" id="61110at2759"/>
<dbReference type="Proteomes" id="UP000636709">
    <property type="component" value="Unassembled WGS sequence"/>
</dbReference>
<evidence type="ECO:0000313" key="11">
    <source>
        <dbReference type="EMBL" id="KAF8772402.1"/>
    </source>
</evidence>
<dbReference type="InterPro" id="IPR017441">
    <property type="entry name" value="Protein_kinase_ATP_BS"/>
</dbReference>
<dbReference type="InterPro" id="IPR008271">
    <property type="entry name" value="Ser/Thr_kinase_AS"/>
</dbReference>
<feature type="binding site" evidence="6">
    <location>
        <position position="517"/>
    </location>
    <ligand>
        <name>ATP</name>
        <dbReference type="ChEBI" id="CHEBI:30616"/>
    </ligand>
</feature>
<dbReference type="EMBL" id="JACEFO010000402">
    <property type="protein sequence ID" value="KAF8772402.1"/>
    <property type="molecule type" value="Genomic_DNA"/>
</dbReference>
<dbReference type="GO" id="GO:0004674">
    <property type="term" value="F:protein serine/threonine kinase activity"/>
    <property type="evidence" value="ECO:0007669"/>
    <property type="project" value="UniProtKB-KW"/>
</dbReference>
<dbReference type="InterPro" id="IPR000719">
    <property type="entry name" value="Prot_kinase_dom"/>
</dbReference>
<keyword evidence="8" id="KW-0472">Membrane</keyword>
<keyword evidence="4" id="KW-0418">Kinase</keyword>
<dbReference type="AlphaFoldDB" id="A0A835FTB7"/>
<evidence type="ECO:0000256" key="7">
    <source>
        <dbReference type="SAM" id="MobiDB-lite"/>
    </source>
</evidence>
<name>A0A835FTB7_9POAL</name>
<dbReference type="PANTHER" id="PTHR46146:SF20">
    <property type="entry name" value="OS04G0439600 PROTEIN"/>
    <property type="match status" value="1"/>
</dbReference>
<feature type="chain" id="PRO_5032777767" description="Protein kinase domain-containing protein" evidence="9">
    <location>
        <begin position="24"/>
        <end position="836"/>
    </location>
</feature>
<sequence>MSPSPHLVLLLSLLALFLPCLLASSSFPLPTVAIAAVTTANATTAGSPHHLACALVPSGTAATDYQLSCASVTDRSSLPYNYSYGGGGGDGGGGGSSTAFSALVAGDGYLCSAGPTSSSRPMAMRWWDLNDSEDAPSKRVYWGKALSAVSGGGEYVCGVADEKIHCWRWPSRTLPTSVNFSAVAVGGGFVCGLVKSSGEVRCFGDDGVATRAGPPPKGNHSMLAAGERHACAVRAEDGEIVCWGEASAVASASPGTTTTAGRAVSSLAVGDAVTCALWGNWTVTCWPPSEAAPPPSVAQQQFVALEAKGKVVCGVLMSDYSLVCWGPAVTAAGEAPASGVSKVFDRVLPGPCAPWASCRCGVWSGSGPLCGGGNAVCYPCGFSPPPLTATTSNSSTSHSSGNKRRPSDLVIALVSAGIGSGVLAAIAAVVVVYCLRRRRRSTGIHAEPPETNVPPPRVERRLSALLSKGPNTTVEQFPLMALRAATGGFSPSHRIGSGSFGTVYRASLPDGREVAIKRAEPRRSSGDHHLAGGNAAASSSTTSTAAAAARRVSNNETAFVSELALLSRVNHKNLVRLLGFCADGGERILVYEFMPNGTLHDHLHKLPSLSPPLATWPARLRLALGAARGVEYMHTYAVPPIIHRDIKSPNILLDADWNAKVSDFGLSLLKLNDNLGNVAGDEEDDDEPCVATAGTVGYMDPEYYRLQHLTDKSDVYSFGVVLLELLSGCKVIQRFEGSGTPKNVVDVTVPHIEADRVHRVLDARLPLPTPGEMEAVAYVGYLASDCVRPAGRDRPTMSEVVGVLERAVAACEENDDGAEAEAGVLSRSCTDGSTTT</sequence>
<dbReference type="SUPFAM" id="SSF56112">
    <property type="entry name" value="Protein kinase-like (PK-like)"/>
    <property type="match status" value="1"/>
</dbReference>
<evidence type="ECO:0000256" key="3">
    <source>
        <dbReference type="ARBA" id="ARBA00022741"/>
    </source>
</evidence>
<keyword evidence="8" id="KW-0812">Transmembrane</keyword>
<keyword evidence="2" id="KW-0808">Transferase</keyword>
<dbReference type="InterPro" id="IPR011009">
    <property type="entry name" value="Kinase-like_dom_sf"/>
</dbReference>